<accession>A0A915LAH7</accession>
<evidence type="ECO:0000313" key="2">
    <source>
        <dbReference type="WBParaSite" id="nRc.2.0.1.t48084-RA"/>
    </source>
</evidence>
<protein>
    <submittedName>
        <fullName evidence="2">Uncharacterized protein</fullName>
    </submittedName>
</protein>
<reference evidence="2" key="1">
    <citation type="submission" date="2022-11" db="UniProtKB">
        <authorList>
            <consortium name="WormBaseParasite"/>
        </authorList>
    </citation>
    <scope>IDENTIFICATION</scope>
</reference>
<organism evidence="1 2">
    <name type="scientific">Romanomermis culicivorax</name>
    <name type="common">Nematode worm</name>
    <dbReference type="NCBI Taxonomy" id="13658"/>
    <lineage>
        <taxon>Eukaryota</taxon>
        <taxon>Metazoa</taxon>
        <taxon>Ecdysozoa</taxon>
        <taxon>Nematoda</taxon>
        <taxon>Enoplea</taxon>
        <taxon>Dorylaimia</taxon>
        <taxon>Mermithida</taxon>
        <taxon>Mermithoidea</taxon>
        <taxon>Mermithidae</taxon>
        <taxon>Romanomermis</taxon>
    </lineage>
</organism>
<dbReference type="WBParaSite" id="nRc.2.0.1.t48084-RA">
    <property type="protein sequence ID" value="nRc.2.0.1.t48084-RA"/>
    <property type="gene ID" value="nRc.2.0.1.g48084"/>
</dbReference>
<dbReference type="Proteomes" id="UP000887565">
    <property type="component" value="Unplaced"/>
</dbReference>
<evidence type="ECO:0000313" key="1">
    <source>
        <dbReference type="Proteomes" id="UP000887565"/>
    </source>
</evidence>
<name>A0A915LAH7_ROMCU</name>
<dbReference type="AlphaFoldDB" id="A0A915LAH7"/>
<proteinExistence type="predicted"/>
<sequence>MKVVERKQYENHDSRKIEIAGELNWSENGNSRRINTVGELKRSENLKKTVIMLVIVQEEHLQTASQ</sequence>
<keyword evidence="1" id="KW-1185">Reference proteome</keyword>